<evidence type="ECO:0000313" key="2">
    <source>
        <dbReference type="Proteomes" id="UP001165960"/>
    </source>
</evidence>
<evidence type="ECO:0000313" key="1">
    <source>
        <dbReference type="EMBL" id="KAJ9083375.1"/>
    </source>
</evidence>
<gene>
    <name evidence="1" type="ORF">DSO57_1035332</name>
</gene>
<comment type="caution">
    <text evidence="1">The sequence shown here is derived from an EMBL/GenBank/DDBJ whole genome shotgun (WGS) entry which is preliminary data.</text>
</comment>
<dbReference type="EMBL" id="QTSX02001020">
    <property type="protein sequence ID" value="KAJ9083375.1"/>
    <property type="molecule type" value="Genomic_DNA"/>
</dbReference>
<keyword evidence="2" id="KW-1185">Reference proteome</keyword>
<accession>A0ACC2U965</accession>
<dbReference type="Proteomes" id="UP001165960">
    <property type="component" value="Unassembled WGS sequence"/>
</dbReference>
<reference evidence="1" key="1">
    <citation type="submission" date="2022-04" db="EMBL/GenBank/DDBJ databases">
        <title>Genome of the entomopathogenic fungus Entomophthora muscae.</title>
        <authorList>
            <person name="Elya C."/>
            <person name="Lovett B.R."/>
            <person name="Lee E."/>
            <person name="Macias A.M."/>
            <person name="Hajek A.E."/>
            <person name="De Bivort B.L."/>
            <person name="Kasson M.T."/>
            <person name="De Fine Licht H.H."/>
            <person name="Stajich J.E."/>
        </authorList>
    </citation>
    <scope>NUCLEOTIDE SEQUENCE</scope>
    <source>
        <strain evidence="1">Berkeley</strain>
    </source>
</reference>
<protein>
    <submittedName>
        <fullName evidence="1">Uncharacterized protein</fullName>
    </submittedName>
</protein>
<sequence length="68" mass="7788">MGPIFYLGDNYLRLLHACDCSCRVQACQKPTNPDKRANECEHDRIESLAIHWSYQNFNPASVSLDLDC</sequence>
<proteinExistence type="predicted"/>
<name>A0ACC2U965_9FUNG</name>
<organism evidence="1 2">
    <name type="scientific">Entomophthora muscae</name>
    <dbReference type="NCBI Taxonomy" id="34485"/>
    <lineage>
        <taxon>Eukaryota</taxon>
        <taxon>Fungi</taxon>
        <taxon>Fungi incertae sedis</taxon>
        <taxon>Zoopagomycota</taxon>
        <taxon>Entomophthoromycotina</taxon>
        <taxon>Entomophthoromycetes</taxon>
        <taxon>Entomophthorales</taxon>
        <taxon>Entomophthoraceae</taxon>
        <taxon>Entomophthora</taxon>
    </lineage>
</organism>